<evidence type="ECO:0000313" key="3">
    <source>
        <dbReference type="Proteomes" id="UP000664731"/>
    </source>
</evidence>
<dbReference type="AlphaFoldDB" id="A0A939GWJ9"/>
<evidence type="ECO:0000256" key="1">
    <source>
        <dbReference type="SAM" id="Coils"/>
    </source>
</evidence>
<keyword evidence="1" id="KW-0175">Coiled coil</keyword>
<reference evidence="2" key="1">
    <citation type="submission" date="2021-03" db="EMBL/GenBank/DDBJ databases">
        <title>Comamonas denitrificans.</title>
        <authorList>
            <person name="Finster K."/>
        </authorList>
    </citation>
    <scope>NUCLEOTIDE SEQUENCE</scope>
    <source>
        <strain evidence="2">MM2021_4</strain>
    </source>
</reference>
<gene>
    <name evidence="2" type="ORF">J1777_02100</name>
</gene>
<dbReference type="EMBL" id="JAFNME010000003">
    <property type="protein sequence ID" value="MBO1248631.1"/>
    <property type="molecule type" value="Genomic_DNA"/>
</dbReference>
<organism evidence="2 3">
    <name type="scientific">Comamonas denitrificans</name>
    <dbReference type="NCBI Taxonomy" id="117506"/>
    <lineage>
        <taxon>Bacteria</taxon>
        <taxon>Pseudomonadati</taxon>
        <taxon>Pseudomonadota</taxon>
        <taxon>Betaproteobacteria</taxon>
        <taxon>Burkholderiales</taxon>
        <taxon>Comamonadaceae</taxon>
        <taxon>Comamonas</taxon>
    </lineage>
</organism>
<proteinExistence type="predicted"/>
<evidence type="ECO:0000313" key="2">
    <source>
        <dbReference type="EMBL" id="MBO1248631.1"/>
    </source>
</evidence>
<keyword evidence="3" id="KW-1185">Reference proteome</keyword>
<name>A0A939GWJ9_9BURK</name>
<dbReference type="Proteomes" id="UP000664731">
    <property type="component" value="Unassembled WGS sequence"/>
</dbReference>
<sequence>MTTTFSLDDLAARTEALLSRYEALAHAHTELQAQLNATLQERDSLRLRLQAARARIDTLIAQLPVNQSTHSADQEEA</sequence>
<comment type="caution">
    <text evidence="2">The sequence shown here is derived from an EMBL/GenBank/DDBJ whole genome shotgun (WGS) entry which is preliminary data.</text>
</comment>
<feature type="coiled-coil region" evidence="1">
    <location>
        <begin position="28"/>
        <end position="62"/>
    </location>
</feature>
<dbReference type="RefSeq" id="WP_207574185.1">
    <property type="nucleotide sequence ID" value="NZ_JAFNME010000003.1"/>
</dbReference>
<protein>
    <submittedName>
        <fullName evidence="2">DUF904 domain-containing protein</fullName>
    </submittedName>
</protein>
<accession>A0A939GWJ9</accession>